<feature type="compositionally biased region" description="Basic and acidic residues" evidence="1">
    <location>
        <begin position="110"/>
        <end position="138"/>
    </location>
</feature>
<feature type="compositionally biased region" description="Polar residues" evidence="1">
    <location>
        <begin position="207"/>
        <end position="216"/>
    </location>
</feature>
<organism evidence="2">
    <name type="scientific">Tanacetum cinerariifolium</name>
    <name type="common">Dalmatian daisy</name>
    <name type="synonym">Chrysanthemum cinerariifolium</name>
    <dbReference type="NCBI Taxonomy" id="118510"/>
    <lineage>
        <taxon>Eukaryota</taxon>
        <taxon>Viridiplantae</taxon>
        <taxon>Streptophyta</taxon>
        <taxon>Embryophyta</taxon>
        <taxon>Tracheophyta</taxon>
        <taxon>Spermatophyta</taxon>
        <taxon>Magnoliopsida</taxon>
        <taxon>eudicotyledons</taxon>
        <taxon>Gunneridae</taxon>
        <taxon>Pentapetalae</taxon>
        <taxon>asterids</taxon>
        <taxon>campanulids</taxon>
        <taxon>Asterales</taxon>
        <taxon>Asteraceae</taxon>
        <taxon>Asteroideae</taxon>
        <taxon>Anthemideae</taxon>
        <taxon>Anthemidinae</taxon>
        <taxon>Tanacetum</taxon>
    </lineage>
</organism>
<sequence>MPEDMNSQGNQRSPKQPPVKKAWSVHGEILSAMKRSANKFSMFELYEYLLYKEESCVNLQGGNAGGGKNAGVKELDDVFEDDTGIAKCMEEDGIGFVNSNKNKVEIRAEGSKQANEKEMDMDGRKEQNNSNDKIDKDGFTQVQHKKSNVVHEKVLKPNYKPNTQQFKTGHQKCNLNSKGGAKFAFQPKKKTNNNSVSKESKNMPEDMNSQGNQRSPKQPPVK</sequence>
<protein>
    <submittedName>
        <fullName evidence="2">Uncharacterized protein</fullName>
    </submittedName>
</protein>
<proteinExistence type="predicted"/>
<feature type="region of interest" description="Disordered" evidence="1">
    <location>
        <begin position="110"/>
        <end position="222"/>
    </location>
</feature>
<feature type="non-terminal residue" evidence="2">
    <location>
        <position position="222"/>
    </location>
</feature>
<gene>
    <name evidence="2" type="ORF">Tci_577033</name>
</gene>
<evidence type="ECO:0000256" key="1">
    <source>
        <dbReference type="SAM" id="MobiDB-lite"/>
    </source>
</evidence>
<feature type="compositionally biased region" description="Polar residues" evidence="1">
    <location>
        <begin position="1"/>
        <end position="14"/>
    </location>
</feature>
<comment type="caution">
    <text evidence="2">The sequence shown here is derived from an EMBL/GenBank/DDBJ whole genome shotgun (WGS) entry which is preliminary data.</text>
</comment>
<dbReference type="EMBL" id="BKCJ010361326">
    <property type="protein sequence ID" value="GFA05061.1"/>
    <property type="molecule type" value="Genomic_DNA"/>
</dbReference>
<feature type="region of interest" description="Disordered" evidence="1">
    <location>
        <begin position="1"/>
        <end position="21"/>
    </location>
</feature>
<evidence type="ECO:0000313" key="2">
    <source>
        <dbReference type="EMBL" id="GFA05061.1"/>
    </source>
</evidence>
<reference evidence="2" key="1">
    <citation type="journal article" date="2019" name="Sci. Rep.">
        <title>Draft genome of Tanacetum cinerariifolium, the natural source of mosquito coil.</title>
        <authorList>
            <person name="Yamashiro T."/>
            <person name="Shiraishi A."/>
            <person name="Satake H."/>
            <person name="Nakayama K."/>
        </authorList>
    </citation>
    <scope>NUCLEOTIDE SEQUENCE</scope>
</reference>
<feature type="compositionally biased region" description="Polar residues" evidence="1">
    <location>
        <begin position="160"/>
        <end position="177"/>
    </location>
</feature>
<name>A0A699J1V1_TANCI</name>
<dbReference type="AlphaFoldDB" id="A0A699J1V1"/>
<accession>A0A699J1V1</accession>